<sequence>MSGFEVMAHIIEARDTPGTQHIKRITLPLAPPLEKRRLQIYVVLLLLDAAAVLGGFCVASWLYLGDFFDYATTLHGQVILPIYWTIALSLQVYTLPALRRPGFAKTRAIGSLLGAEAIVLFVGFATKSTEQFSRVSSLLGLLLSMAILIWVRSLVRPLVRARCGEAGFNTLLIDDRGEALRVPHAYHIDAREHHLAPDLSDPHMMDRLGLYMMNMDRVMVSCPPDRRVAWALVFKSANISGEIVDAEVSTLGVLGARRERDYGALIVASGPLGLRSRAIKRALDLTLAGSAVLLLSPLLLLVAALIVLEDGGPVFFVQKRTGRGNRFFPIFKFRSMRVEKLDSAGAQSASKDDDRITRVGRFIRRTSIDELPQLFNVLRGEMSVVGPRPHAIGSLAGEKLFWEVDHRYWLRHSLMPGLTGLAQVRGLRGATDTETDLANRLQADLEYLDGWTILRDLTIIMHTIRVLVHDRAF</sequence>
<comment type="similarity">
    <text evidence="1">Belongs to the bacterial sugar transferase family.</text>
</comment>
<evidence type="ECO:0000256" key="3">
    <source>
        <dbReference type="SAM" id="Phobius"/>
    </source>
</evidence>
<keyword evidence="6" id="KW-1185">Reference proteome</keyword>
<feature type="domain" description="Bacterial sugar transferase" evidence="4">
    <location>
        <begin position="280"/>
        <end position="468"/>
    </location>
</feature>
<accession>A0A7W5ZUV2</accession>
<protein>
    <submittedName>
        <fullName evidence="5">Lipopolysaccharide/colanic/teichoic acid biosynthesis glycosyltransferase</fullName>
    </submittedName>
</protein>
<evidence type="ECO:0000256" key="1">
    <source>
        <dbReference type="ARBA" id="ARBA00006464"/>
    </source>
</evidence>
<feature type="transmembrane region" description="Helical" evidence="3">
    <location>
        <begin position="132"/>
        <end position="151"/>
    </location>
</feature>
<keyword evidence="3" id="KW-0472">Membrane</keyword>
<dbReference type="InterPro" id="IPR003362">
    <property type="entry name" value="Bact_transf"/>
</dbReference>
<keyword evidence="3" id="KW-1133">Transmembrane helix</keyword>
<name>A0A7W5ZUV2_9SPHN</name>
<comment type="caution">
    <text evidence="5">The sequence shown here is derived from an EMBL/GenBank/DDBJ whole genome shotgun (WGS) entry which is preliminary data.</text>
</comment>
<dbReference type="RefSeq" id="WP_343057131.1">
    <property type="nucleotide sequence ID" value="NZ_JACICY010000003.1"/>
</dbReference>
<feature type="transmembrane region" description="Helical" evidence="3">
    <location>
        <begin position="76"/>
        <end position="96"/>
    </location>
</feature>
<dbReference type="EMBL" id="JACICY010000003">
    <property type="protein sequence ID" value="MBB3860406.1"/>
    <property type="molecule type" value="Genomic_DNA"/>
</dbReference>
<dbReference type="PANTHER" id="PTHR30576:SF0">
    <property type="entry name" value="UNDECAPRENYL-PHOSPHATE N-ACETYLGALACTOSAMINYL 1-PHOSPHATE TRANSFERASE-RELATED"/>
    <property type="match status" value="1"/>
</dbReference>
<dbReference type="GO" id="GO:0000271">
    <property type="term" value="P:polysaccharide biosynthetic process"/>
    <property type="evidence" value="ECO:0007669"/>
    <property type="project" value="UniProtKB-KW"/>
</dbReference>
<dbReference type="AlphaFoldDB" id="A0A7W5ZUV2"/>
<gene>
    <name evidence="5" type="ORF">GGQ88_001672</name>
</gene>
<keyword evidence="3" id="KW-0812">Transmembrane</keyword>
<evidence type="ECO:0000313" key="5">
    <source>
        <dbReference type="EMBL" id="MBB3860406.1"/>
    </source>
</evidence>
<organism evidence="5 6">
    <name type="scientific">Novosphingobium hassiacum</name>
    <dbReference type="NCBI Taxonomy" id="173676"/>
    <lineage>
        <taxon>Bacteria</taxon>
        <taxon>Pseudomonadati</taxon>
        <taxon>Pseudomonadota</taxon>
        <taxon>Alphaproteobacteria</taxon>
        <taxon>Sphingomonadales</taxon>
        <taxon>Sphingomonadaceae</taxon>
        <taxon>Novosphingobium</taxon>
    </lineage>
</organism>
<evidence type="ECO:0000259" key="4">
    <source>
        <dbReference type="Pfam" id="PF02397"/>
    </source>
</evidence>
<dbReference type="PANTHER" id="PTHR30576">
    <property type="entry name" value="COLANIC BIOSYNTHESIS UDP-GLUCOSE LIPID CARRIER TRANSFERASE"/>
    <property type="match status" value="1"/>
</dbReference>
<feature type="transmembrane region" description="Helical" evidence="3">
    <location>
        <begin position="285"/>
        <end position="308"/>
    </location>
</feature>
<proteinExistence type="inferred from homology"/>
<keyword evidence="5" id="KW-0808">Transferase</keyword>
<feature type="transmembrane region" description="Helical" evidence="3">
    <location>
        <begin position="40"/>
        <end position="64"/>
    </location>
</feature>
<dbReference type="Pfam" id="PF02397">
    <property type="entry name" value="Bac_transf"/>
    <property type="match status" value="1"/>
</dbReference>
<evidence type="ECO:0000256" key="2">
    <source>
        <dbReference type="ARBA" id="ARBA00023169"/>
    </source>
</evidence>
<reference evidence="5 6" key="1">
    <citation type="submission" date="2020-08" db="EMBL/GenBank/DDBJ databases">
        <title>Genomic Encyclopedia of Type Strains, Phase IV (KMG-IV): sequencing the most valuable type-strain genomes for metagenomic binning, comparative biology and taxonomic classification.</title>
        <authorList>
            <person name="Goeker M."/>
        </authorList>
    </citation>
    <scope>NUCLEOTIDE SEQUENCE [LARGE SCALE GENOMIC DNA]</scope>
    <source>
        <strain evidence="5 6">DSM 14552</strain>
    </source>
</reference>
<keyword evidence="2" id="KW-0270">Exopolysaccharide synthesis</keyword>
<evidence type="ECO:0000313" key="6">
    <source>
        <dbReference type="Proteomes" id="UP000562395"/>
    </source>
</evidence>
<dbReference type="Proteomes" id="UP000562395">
    <property type="component" value="Unassembled WGS sequence"/>
</dbReference>
<feature type="transmembrane region" description="Helical" evidence="3">
    <location>
        <begin position="108"/>
        <end position="126"/>
    </location>
</feature>
<dbReference type="GO" id="GO:0016780">
    <property type="term" value="F:phosphotransferase activity, for other substituted phosphate groups"/>
    <property type="evidence" value="ECO:0007669"/>
    <property type="project" value="TreeGrafter"/>
</dbReference>